<dbReference type="GO" id="GO:0005576">
    <property type="term" value="C:extracellular region"/>
    <property type="evidence" value="ECO:0007669"/>
    <property type="project" value="TreeGrafter"/>
</dbReference>
<dbReference type="Gene3D" id="3.20.20.80">
    <property type="entry name" value="Glycosidases"/>
    <property type="match status" value="1"/>
</dbReference>
<feature type="region of interest" description="Disordered" evidence="2">
    <location>
        <begin position="1"/>
        <end position="44"/>
    </location>
</feature>
<dbReference type="InterPro" id="IPR050314">
    <property type="entry name" value="Glycosyl_Hydrlase_18"/>
</dbReference>
<dbReference type="SUPFAM" id="SSF51445">
    <property type="entry name" value="(Trans)glycosidases"/>
    <property type="match status" value="1"/>
</dbReference>
<evidence type="ECO:0000313" key="4">
    <source>
        <dbReference type="EMBL" id="AIT18857.1"/>
    </source>
</evidence>
<dbReference type="SMART" id="SM00636">
    <property type="entry name" value="Glyco_18"/>
    <property type="match status" value="1"/>
</dbReference>
<name>A0A097F8K0_9HYPO</name>
<gene>
    <name evidence="4" type="primary">Chi-4</name>
</gene>
<evidence type="ECO:0000256" key="2">
    <source>
        <dbReference type="SAM" id="MobiDB-lite"/>
    </source>
</evidence>
<dbReference type="InterPro" id="IPR017853">
    <property type="entry name" value="GH"/>
</dbReference>
<dbReference type="PANTHER" id="PTHR11177:SF337">
    <property type="entry name" value="CHITINASE"/>
    <property type="match status" value="1"/>
</dbReference>
<dbReference type="GO" id="GO:0006032">
    <property type="term" value="P:chitin catabolic process"/>
    <property type="evidence" value="ECO:0007669"/>
    <property type="project" value="TreeGrafter"/>
</dbReference>
<feature type="compositionally biased region" description="Low complexity" evidence="2">
    <location>
        <begin position="29"/>
        <end position="39"/>
    </location>
</feature>
<dbReference type="EC" id="3.2.1.14" evidence="1"/>
<protein>
    <recommendedName>
        <fullName evidence="1">chitinase</fullName>
        <ecNumber evidence="1">3.2.1.14</ecNumber>
    </recommendedName>
</protein>
<proteinExistence type="evidence at transcript level"/>
<dbReference type="Pfam" id="PF00704">
    <property type="entry name" value="Glyco_hydro_18"/>
    <property type="match status" value="1"/>
</dbReference>
<dbReference type="EMBL" id="KM220958">
    <property type="protein sequence ID" value="AIT18857.1"/>
    <property type="molecule type" value="mRNA"/>
</dbReference>
<dbReference type="InterPro" id="IPR011583">
    <property type="entry name" value="Chitinase_II/V-like_cat"/>
</dbReference>
<feature type="domain" description="GH18" evidence="3">
    <location>
        <begin position="20"/>
        <end position="375"/>
    </location>
</feature>
<dbReference type="GO" id="GO:0005975">
    <property type="term" value="P:carbohydrate metabolic process"/>
    <property type="evidence" value="ECO:0007669"/>
    <property type="project" value="InterPro"/>
</dbReference>
<reference evidence="4" key="1">
    <citation type="submission" date="2014-07" db="EMBL/GenBank/DDBJ databases">
        <authorList>
            <person name="Agrawal Y."/>
            <person name="Khatri I."/>
            <person name="Subramanian S."/>
            <person name="Shenoy B.D."/>
        </authorList>
    </citation>
    <scope>NUCLEOTIDE SEQUENCE</scope>
    <source>
        <strain evidence="4">CO18</strain>
    </source>
</reference>
<feature type="compositionally biased region" description="Polar residues" evidence="2">
    <location>
        <begin position="9"/>
        <end position="28"/>
    </location>
</feature>
<dbReference type="InterPro" id="IPR001223">
    <property type="entry name" value="Glyco_hydro18_cat"/>
</dbReference>
<organism evidence="4">
    <name type="scientific">Ophiocordyceps sinensis</name>
    <dbReference type="NCBI Taxonomy" id="72228"/>
    <lineage>
        <taxon>Eukaryota</taxon>
        <taxon>Fungi</taxon>
        <taxon>Dikarya</taxon>
        <taxon>Ascomycota</taxon>
        <taxon>Pezizomycotina</taxon>
        <taxon>Sordariomycetes</taxon>
        <taxon>Hypocreomycetidae</taxon>
        <taxon>Hypocreales</taxon>
        <taxon>Ophiocordycipitaceae</taxon>
        <taxon>Ophiocordyceps</taxon>
    </lineage>
</organism>
<evidence type="ECO:0000256" key="1">
    <source>
        <dbReference type="ARBA" id="ARBA00012729"/>
    </source>
</evidence>
<dbReference type="PANTHER" id="PTHR11177">
    <property type="entry name" value="CHITINASE"/>
    <property type="match status" value="1"/>
</dbReference>
<evidence type="ECO:0000259" key="3">
    <source>
        <dbReference type="PROSITE" id="PS51910"/>
    </source>
</evidence>
<dbReference type="AlphaFoldDB" id="A0A097F8K0"/>
<sequence>MPSRMSLLHSPQGQKMEKPQNSCSSVTDPSSRSPTGGTSPLPPKDIPAGINYVITAFASAKIFNTGSYYTPFKPLSEIRALFDSGAKVCMAIGGWGDDEGFGTGAATDESRKTFAKNVAETVEKLGYDCVDVDWEYPGGNGEDYKVITNDKKTSEIESFPKLLSEIKLAIGEKELSIAVPARKPDLIAYTAEQMPKINAAVDFVNVMAYDIMNRRDNVTIHQSSVVDSKAVVEHYMQLGLDARKLNLGFPFYAKYFETQGECVQPVGCPTVLLESENGIDTHKSGAVTFETVSFSDPGFAKAMQNGILDSERGGQWYWSPESKKFWTWDTPELVTRKFEEIVKPMKLGGVFAWSMGEDSKDWGHIKAMQEGVKGLKDGGHVKAMQEDVKGLKDGGHVKAMQEDVKGLKDGGHVKAMQEDVKGLKDGGHVKAMQEDVKGLKDGGHVKAMQEDVKGLKDGGHVKAMQEDVKGLPDPECL</sequence>
<accession>A0A097F8K0</accession>
<dbReference type="GO" id="GO:0008061">
    <property type="term" value="F:chitin binding"/>
    <property type="evidence" value="ECO:0007669"/>
    <property type="project" value="InterPro"/>
</dbReference>
<dbReference type="GO" id="GO:0008843">
    <property type="term" value="F:endochitinase activity"/>
    <property type="evidence" value="ECO:0007669"/>
    <property type="project" value="UniProtKB-EC"/>
</dbReference>
<dbReference type="PROSITE" id="PS51910">
    <property type="entry name" value="GH18_2"/>
    <property type="match status" value="1"/>
</dbReference>